<dbReference type="EMBL" id="SMTK01000005">
    <property type="protein sequence ID" value="TDK24112.1"/>
    <property type="molecule type" value="Genomic_DNA"/>
</dbReference>
<dbReference type="AlphaFoldDB" id="A0A4R5TT55"/>
<proteinExistence type="predicted"/>
<gene>
    <name evidence="3" type="ORF">E2F48_15180</name>
</gene>
<feature type="compositionally biased region" description="Low complexity" evidence="1">
    <location>
        <begin position="28"/>
        <end position="58"/>
    </location>
</feature>
<evidence type="ECO:0000256" key="1">
    <source>
        <dbReference type="SAM" id="MobiDB-lite"/>
    </source>
</evidence>
<evidence type="ECO:0000256" key="2">
    <source>
        <dbReference type="SAM" id="SignalP"/>
    </source>
</evidence>
<organism evidence="3 4">
    <name type="scientific">Arthrobacter crusticola</name>
    <dbReference type="NCBI Taxonomy" id="2547960"/>
    <lineage>
        <taxon>Bacteria</taxon>
        <taxon>Bacillati</taxon>
        <taxon>Actinomycetota</taxon>
        <taxon>Actinomycetes</taxon>
        <taxon>Micrococcales</taxon>
        <taxon>Micrococcaceae</taxon>
        <taxon>Arthrobacter</taxon>
    </lineage>
</organism>
<feature type="signal peptide" evidence="2">
    <location>
        <begin position="1"/>
        <end position="28"/>
    </location>
</feature>
<accession>A0A4R5TT55</accession>
<dbReference type="Proteomes" id="UP000295411">
    <property type="component" value="Unassembled WGS sequence"/>
</dbReference>
<dbReference type="PROSITE" id="PS51257">
    <property type="entry name" value="PROKAR_LIPOPROTEIN"/>
    <property type="match status" value="1"/>
</dbReference>
<comment type="caution">
    <text evidence="3">The sequence shown here is derived from an EMBL/GenBank/DDBJ whole genome shotgun (WGS) entry which is preliminary data.</text>
</comment>
<evidence type="ECO:0000313" key="3">
    <source>
        <dbReference type="EMBL" id="TDK24112.1"/>
    </source>
</evidence>
<keyword evidence="4" id="KW-1185">Reference proteome</keyword>
<dbReference type="RefSeq" id="WP_133404794.1">
    <property type="nucleotide sequence ID" value="NZ_SMTK01000005.1"/>
</dbReference>
<dbReference type="OrthoDB" id="4940384at2"/>
<keyword evidence="2" id="KW-0732">Signal</keyword>
<protein>
    <submittedName>
        <fullName evidence="3">Uncharacterized protein</fullName>
    </submittedName>
</protein>
<feature type="region of interest" description="Disordered" evidence="1">
    <location>
        <begin position="28"/>
        <end position="87"/>
    </location>
</feature>
<sequence>MNTRRTSVLSFGGAIGLAVLLGACAPAASEPVPGTTPSTSNSTTASSAPPLTPAGTTAPSPPPGATAPADTAPPAEPPTSPGWNTYTTLDGDLAFDYPENWTIRAADGAVHGGVSVEVVSDTGKPIATLRTNLVTGAECEQKSPYGVIESRPLPALAQADSTPRFVFEIRSDPSQADPQKGFSGAYGITSGPEPTGPTACPIAHFFTWPPSGAAFGGVYDPFDTTHGNPPHADTPQVYAETEEFGMIRTMITSLRPAG</sequence>
<feature type="chain" id="PRO_5039011608" evidence="2">
    <location>
        <begin position="29"/>
        <end position="258"/>
    </location>
</feature>
<name>A0A4R5TT55_9MICC</name>
<reference evidence="3 4" key="1">
    <citation type="submission" date="2019-03" db="EMBL/GenBank/DDBJ databases">
        <title>Arthrobacter sp. nov., an bacterium isolated from biocrust in Mu Us Desert.</title>
        <authorList>
            <person name="Lixiong L."/>
        </authorList>
    </citation>
    <scope>NUCLEOTIDE SEQUENCE [LARGE SCALE GENOMIC DNA]</scope>
    <source>
        <strain evidence="3 4">SLN-3</strain>
    </source>
</reference>
<evidence type="ECO:0000313" key="4">
    <source>
        <dbReference type="Proteomes" id="UP000295411"/>
    </source>
</evidence>